<accession>A0A1R4HRY2</accession>
<evidence type="ECO:0000313" key="2">
    <source>
        <dbReference type="Proteomes" id="UP000196331"/>
    </source>
</evidence>
<dbReference type="EMBL" id="FUKM01000013">
    <property type="protein sequence ID" value="SJN10319.1"/>
    <property type="molecule type" value="Genomic_DNA"/>
</dbReference>
<evidence type="ECO:0000313" key="1">
    <source>
        <dbReference type="EMBL" id="SJN10319.1"/>
    </source>
</evidence>
<organism evidence="1 2">
    <name type="scientific">Halomonas citrativorans</name>
    <dbReference type="NCBI Taxonomy" id="2742612"/>
    <lineage>
        <taxon>Bacteria</taxon>
        <taxon>Pseudomonadati</taxon>
        <taxon>Pseudomonadota</taxon>
        <taxon>Gammaproteobacteria</taxon>
        <taxon>Oceanospirillales</taxon>
        <taxon>Halomonadaceae</taxon>
        <taxon>Halomonas</taxon>
    </lineage>
</organism>
<comment type="caution">
    <text evidence="1">The sequence shown here is derived from an EMBL/GenBank/DDBJ whole genome shotgun (WGS) entry which is preliminary data.</text>
</comment>
<sequence length="42" mass="4673">MVAAGAIKHVECGYSEIKARRTAPKIFYCSKITLNIAHDAFF</sequence>
<gene>
    <name evidence="1" type="ORF">CZ787_03390</name>
</gene>
<name>A0A1R4HRY2_9GAMM</name>
<protein>
    <submittedName>
        <fullName evidence="1">Uncharacterized protein</fullName>
    </submittedName>
</protein>
<proteinExistence type="predicted"/>
<dbReference type="Proteomes" id="UP000196331">
    <property type="component" value="Unassembled WGS sequence"/>
</dbReference>
<dbReference type="AlphaFoldDB" id="A0A1R4HRY2"/>
<reference evidence="1 2" key="1">
    <citation type="submission" date="2017-02" db="EMBL/GenBank/DDBJ databases">
        <authorList>
            <person name="Dridi B."/>
        </authorList>
    </citation>
    <scope>NUCLEOTIDE SEQUENCE [LARGE SCALE GENOMIC DNA]</scope>
    <source>
        <strain evidence="1 2">JB380</strain>
    </source>
</reference>